<organism evidence="6">
    <name type="scientific">Tetraselmis chuii</name>
    <dbReference type="NCBI Taxonomy" id="63592"/>
    <lineage>
        <taxon>Eukaryota</taxon>
        <taxon>Viridiplantae</taxon>
        <taxon>Chlorophyta</taxon>
        <taxon>core chlorophytes</taxon>
        <taxon>Chlorodendrophyceae</taxon>
        <taxon>Chlorodendrales</taxon>
        <taxon>Chlorodendraceae</taxon>
        <taxon>Tetraselmis</taxon>
    </lineage>
</organism>
<evidence type="ECO:0000313" key="6">
    <source>
        <dbReference type="EMBL" id="CAD9230296.1"/>
    </source>
</evidence>
<protein>
    <recommendedName>
        <fullName evidence="5">PB1 domain-containing protein</fullName>
    </recommendedName>
</protein>
<keyword evidence="3" id="KW-0862">Zinc</keyword>
<dbReference type="InterPro" id="IPR000433">
    <property type="entry name" value="Znf_ZZ"/>
</dbReference>
<gene>
    <name evidence="6" type="ORF">TCHU04912_LOCUS22668</name>
</gene>
<keyword evidence="1" id="KW-0479">Metal-binding</keyword>
<dbReference type="SMART" id="SM00666">
    <property type="entry name" value="PB1"/>
    <property type="match status" value="1"/>
</dbReference>
<evidence type="ECO:0000256" key="1">
    <source>
        <dbReference type="ARBA" id="ARBA00022723"/>
    </source>
</evidence>
<evidence type="ECO:0000256" key="3">
    <source>
        <dbReference type="ARBA" id="ARBA00022833"/>
    </source>
</evidence>
<dbReference type="Gene3D" id="3.10.20.90">
    <property type="entry name" value="Phosphatidylinositol 3-kinase Catalytic Subunit, Chain A, domain 1"/>
    <property type="match status" value="1"/>
</dbReference>
<dbReference type="EMBL" id="HBGG01043829">
    <property type="protein sequence ID" value="CAD9230296.1"/>
    <property type="molecule type" value="Transcribed_RNA"/>
</dbReference>
<feature type="region of interest" description="Disordered" evidence="4">
    <location>
        <begin position="153"/>
        <end position="184"/>
    </location>
</feature>
<sequence length="672" mass="73260">MEVGKDSGSGSPLYAVPFKFTLRKDTRRWTPSTRPTHGELLARVRMTYELPEETTINLKYTDADGDQVTLASDSDVQELFRQSLPVIRVAVTAPEWAEAKAIEAEAKKEEKKLAKEAEKKAVWRAKLTAKAQKGDNRAKAKLKELLKKEGATAEDKVSFDSSNDEDSEEEGEASGKPKERNPQKVERFLSRLSAIATVAEEDDAALGRLVKMVNKFPAKIGEDCEPLVVEALRRQFVLSSEFAARFTTLMSTPESLGLPEVPTAATLATVLKATEKAEDDSAGDLVVHPGITCDGCNMFPLMGHRFKSMNRPDFDLCEWCKSEDGKYWSKDDFTLIERPCRWRAAGPPRPSGYGFHKLPSRCGGGFGKYMHDDGGLCDRRGCPPPFGGRGLGGRHHHHPVGPHHHHHPPGPPYPPPQHRHPAGPPHPVCPPPPPQPLGFMPPFHTPFFPTAPPVNVDDYAGEKAVKPEARFVQDVTIPEGTELAPGQTALKTWRMRNSGTVKWNSGGGDILMLHVGGDKLTAKSITRVASEAPAPGEELDVTVELVAPEKAGRYVGYFRLAEEGVGKHARFGQRVWASILVPPPKPASSQAGEGGEQMLKEHSTTFAAYTEAAGLKALPEEYQPPEVVNRAEAAYSAFSSANEPDLVPVSVPGPSNVAVGDEWVDVDKAPQH</sequence>
<reference evidence="6" key="1">
    <citation type="submission" date="2021-01" db="EMBL/GenBank/DDBJ databases">
        <authorList>
            <person name="Corre E."/>
            <person name="Pelletier E."/>
            <person name="Niang G."/>
            <person name="Scheremetjew M."/>
            <person name="Finn R."/>
            <person name="Kale V."/>
            <person name="Holt S."/>
            <person name="Cochrane G."/>
            <person name="Meng A."/>
            <person name="Brown T."/>
            <person name="Cohen L."/>
        </authorList>
    </citation>
    <scope>NUCLEOTIDE SEQUENCE</scope>
    <source>
        <strain evidence="6">PLY429</strain>
    </source>
</reference>
<dbReference type="PROSITE" id="PS51745">
    <property type="entry name" value="PB1"/>
    <property type="match status" value="1"/>
</dbReference>
<feature type="compositionally biased region" description="Basic and acidic residues" evidence="4">
    <location>
        <begin position="173"/>
        <end position="184"/>
    </location>
</feature>
<accession>A0A7S1TAM0</accession>
<dbReference type="SUPFAM" id="SSF57850">
    <property type="entry name" value="RING/U-box"/>
    <property type="match status" value="1"/>
</dbReference>
<feature type="region of interest" description="Disordered" evidence="4">
    <location>
        <begin position="388"/>
        <end position="444"/>
    </location>
</feature>
<name>A0A7S1TAM0_9CHLO</name>
<dbReference type="Gene3D" id="3.30.60.90">
    <property type="match status" value="1"/>
</dbReference>
<dbReference type="InterPro" id="IPR000270">
    <property type="entry name" value="PB1_dom"/>
</dbReference>
<dbReference type="SMART" id="SM00291">
    <property type="entry name" value="ZnF_ZZ"/>
    <property type="match status" value="1"/>
</dbReference>
<dbReference type="InterPro" id="IPR013783">
    <property type="entry name" value="Ig-like_fold"/>
</dbReference>
<feature type="compositionally biased region" description="Basic residues" evidence="4">
    <location>
        <begin position="392"/>
        <end position="408"/>
    </location>
</feature>
<dbReference type="InterPro" id="IPR053793">
    <property type="entry name" value="PB1-like"/>
</dbReference>
<dbReference type="PANTHER" id="PTHR20930:SF0">
    <property type="entry name" value="PROTEIN ILRUN"/>
    <property type="match status" value="1"/>
</dbReference>
<dbReference type="Pfam" id="PF00569">
    <property type="entry name" value="ZZ"/>
    <property type="match status" value="1"/>
</dbReference>
<evidence type="ECO:0000259" key="5">
    <source>
        <dbReference type="PROSITE" id="PS51745"/>
    </source>
</evidence>
<dbReference type="InterPro" id="IPR032350">
    <property type="entry name" value="Nbr1_FW"/>
</dbReference>
<dbReference type="GO" id="GO:0008270">
    <property type="term" value="F:zinc ion binding"/>
    <property type="evidence" value="ECO:0007669"/>
    <property type="project" value="UniProtKB-KW"/>
</dbReference>
<dbReference type="AlphaFoldDB" id="A0A7S1TAM0"/>
<keyword evidence="2" id="KW-0863">Zinc-finger</keyword>
<dbReference type="CDD" id="cd14947">
    <property type="entry name" value="NBR1_like"/>
    <property type="match status" value="1"/>
</dbReference>
<feature type="domain" description="PB1" evidence="5">
    <location>
        <begin position="15"/>
        <end position="92"/>
    </location>
</feature>
<dbReference type="InterPro" id="IPR043145">
    <property type="entry name" value="Znf_ZZ_sf"/>
</dbReference>
<dbReference type="Pfam" id="PF00564">
    <property type="entry name" value="PB1"/>
    <property type="match status" value="1"/>
</dbReference>
<dbReference type="PANTHER" id="PTHR20930">
    <property type="entry name" value="OVARIAN CARCINOMA ANTIGEN CA125-RELATED"/>
    <property type="match status" value="1"/>
</dbReference>
<feature type="compositionally biased region" description="Acidic residues" evidence="4">
    <location>
        <begin position="162"/>
        <end position="172"/>
    </location>
</feature>
<feature type="compositionally biased region" description="Pro residues" evidence="4">
    <location>
        <begin position="409"/>
        <end position="436"/>
    </location>
</feature>
<dbReference type="Pfam" id="PF16158">
    <property type="entry name" value="N_BRCA1_IG"/>
    <property type="match status" value="1"/>
</dbReference>
<evidence type="ECO:0000256" key="4">
    <source>
        <dbReference type="SAM" id="MobiDB-lite"/>
    </source>
</evidence>
<dbReference type="Gene3D" id="2.60.40.10">
    <property type="entry name" value="Immunoglobulins"/>
    <property type="match status" value="1"/>
</dbReference>
<proteinExistence type="predicted"/>
<evidence type="ECO:0000256" key="2">
    <source>
        <dbReference type="ARBA" id="ARBA00022771"/>
    </source>
</evidence>
<dbReference type="SUPFAM" id="SSF54277">
    <property type="entry name" value="CAD &amp; PB1 domains"/>
    <property type="match status" value="1"/>
</dbReference>